<organism evidence="12 13">
    <name type="scientific">Ascosphaera apis ARSEF 7405</name>
    <dbReference type="NCBI Taxonomy" id="392613"/>
    <lineage>
        <taxon>Eukaryota</taxon>
        <taxon>Fungi</taxon>
        <taxon>Dikarya</taxon>
        <taxon>Ascomycota</taxon>
        <taxon>Pezizomycotina</taxon>
        <taxon>Eurotiomycetes</taxon>
        <taxon>Eurotiomycetidae</taxon>
        <taxon>Onygenales</taxon>
        <taxon>Ascosphaeraceae</taxon>
        <taxon>Ascosphaera</taxon>
    </lineage>
</organism>
<keyword evidence="4 10" id="KW-0812">Transmembrane</keyword>
<evidence type="ECO:0000256" key="4">
    <source>
        <dbReference type="ARBA" id="ARBA00022692"/>
    </source>
</evidence>
<feature type="transmembrane region" description="Helical" evidence="10">
    <location>
        <begin position="464"/>
        <end position="483"/>
    </location>
</feature>
<dbReference type="Proteomes" id="UP000242877">
    <property type="component" value="Unassembled WGS sequence"/>
</dbReference>
<dbReference type="Pfam" id="PF04506">
    <property type="entry name" value="Rft-1"/>
    <property type="match status" value="1"/>
</dbReference>
<evidence type="ECO:0000256" key="2">
    <source>
        <dbReference type="ARBA" id="ARBA00004922"/>
    </source>
</evidence>
<proteinExistence type="inferred from homology"/>
<dbReference type="AlphaFoldDB" id="A0A167XXU1"/>
<dbReference type="EMBL" id="AZGZ01000016">
    <property type="protein sequence ID" value="KZZ90607.1"/>
    <property type="molecule type" value="Genomic_DNA"/>
</dbReference>
<protein>
    <recommendedName>
        <fullName evidence="8 10">Man(5)GlcNAc(2)-PP-dolichol translocation protein RFT1</fullName>
    </recommendedName>
</protein>
<feature type="transmembrane region" description="Helical" evidence="10">
    <location>
        <begin position="228"/>
        <end position="249"/>
    </location>
</feature>
<evidence type="ECO:0000256" key="10">
    <source>
        <dbReference type="RuleBase" id="RU365067"/>
    </source>
</evidence>
<feature type="transmembrane region" description="Helical" evidence="10">
    <location>
        <begin position="428"/>
        <end position="452"/>
    </location>
</feature>
<keyword evidence="7 10" id="KW-0472">Membrane</keyword>
<comment type="subcellular location">
    <subcellularLocation>
        <location evidence="1 10">Endoplasmic reticulum membrane</location>
        <topology evidence="1 10">Multi-pass membrane protein</topology>
    </subcellularLocation>
</comment>
<dbReference type="InterPro" id="IPR007594">
    <property type="entry name" value="RFT1"/>
</dbReference>
<dbReference type="OrthoDB" id="9979195at2759"/>
<name>A0A167XXU1_9EURO</name>
<evidence type="ECO:0000256" key="9">
    <source>
        <dbReference type="ARBA" id="ARBA00045912"/>
    </source>
</evidence>
<comment type="function">
    <text evidence="9 10">Intramembrane glycolipid transporter that operates in the biosynthetic pathway of dolichol-linked oligosaccharides, the glycan precursors employed in protein asparagine (N)-glycosylation. The sequential addition of sugars to dolichol pyrophosphate produces dolichol-linked oligosaccharides containing fourteen sugars, including two GlcNAcs, nine mannoses and three glucoses. Once assembled, the oligosaccharide is transferred from the lipid to nascent proteins by oligosaccharyltransferases. The assembly of dolichol-linked oligosaccharides begins on the cytosolic side of the endoplasmic reticulum membrane and finishes in its lumen. RFT1 could mediate the translocation of the cytosolically oriented intermediate DolPP-GlcNAc2Man5, produced by ALG11, into the ER lumen where dolichol-linked oligosaccharides assembly continues. However, the intramembrane lipid transporter activity could not be confirmed in vitro.</text>
</comment>
<feature type="region of interest" description="Disordered" evidence="11">
    <location>
        <begin position="1"/>
        <end position="29"/>
    </location>
</feature>
<feature type="transmembrane region" description="Helical" evidence="10">
    <location>
        <begin position="489"/>
        <end position="507"/>
    </location>
</feature>
<evidence type="ECO:0000256" key="8">
    <source>
        <dbReference type="ARBA" id="ARBA00044793"/>
    </source>
</evidence>
<keyword evidence="6 10" id="KW-1133">Transmembrane helix</keyword>
<evidence type="ECO:0000313" key="12">
    <source>
        <dbReference type="EMBL" id="KZZ90607.1"/>
    </source>
</evidence>
<keyword evidence="13" id="KW-1185">Reference proteome</keyword>
<reference evidence="12 13" key="1">
    <citation type="journal article" date="2016" name="Genome Biol. Evol.">
        <title>Divergent and convergent evolution of fungal pathogenicity.</title>
        <authorList>
            <person name="Shang Y."/>
            <person name="Xiao G."/>
            <person name="Zheng P."/>
            <person name="Cen K."/>
            <person name="Zhan S."/>
            <person name="Wang C."/>
        </authorList>
    </citation>
    <scope>NUCLEOTIDE SEQUENCE [LARGE SCALE GENOMIC DNA]</scope>
    <source>
        <strain evidence="12 13">ARSEF 7405</strain>
    </source>
</reference>
<comment type="caution">
    <text evidence="12">The sequence shown here is derived from an EMBL/GenBank/DDBJ whole genome shotgun (WGS) entry which is preliminary data.</text>
</comment>
<evidence type="ECO:0000256" key="11">
    <source>
        <dbReference type="SAM" id="MobiDB-lite"/>
    </source>
</evidence>
<feature type="transmembrane region" description="Helical" evidence="10">
    <location>
        <begin position="64"/>
        <end position="86"/>
    </location>
</feature>
<comment type="similarity">
    <text evidence="3 10">Belongs to the RFT1 family.</text>
</comment>
<evidence type="ECO:0000256" key="1">
    <source>
        <dbReference type="ARBA" id="ARBA00004477"/>
    </source>
</evidence>
<dbReference type="PANTHER" id="PTHR13117:SF5">
    <property type="entry name" value="PROTEIN RFT1 HOMOLOG"/>
    <property type="match status" value="1"/>
</dbReference>
<dbReference type="GO" id="GO:0005789">
    <property type="term" value="C:endoplasmic reticulum membrane"/>
    <property type="evidence" value="ECO:0007669"/>
    <property type="project" value="UniProtKB-SubCell"/>
</dbReference>
<dbReference type="VEuPathDB" id="FungiDB:AAP_03702"/>
<dbReference type="GO" id="GO:0034203">
    <property type="term" value="P:glycolipid translocation"/>
    <property type="evidence" value="ECO:0007669"/>
    <property type="project" value="TreeGrafter"/>
</dbReference>
<evidence type="ECO:0000256" key="5">
    <source>
        <dbReference type="ARBA" id="ARBA00022824"/>
    </source>
</evidence>
<evidence type="ECO:0000256" key="6">
    <source>
        <dbReference type="ARBA" id="ARBA00022989"/>
    </source>
</evidence>
<dbReference type="PANTHER" id="PTHR13117">
    <property type="entry name" value="ENDOPLASMIC RETICULUM MULTISPAN TRANSMEMBRANE PROTEIN-RELATED"/>
    <property type="match status" value="1"/>
</dbReference>
<accession>A0A167XXU1</accession>
<gene>
    <name evidence="12" type="ORF">AAP_03702</name>
</gene>
<sequence>MTQTRYRSPNCLDGSTGRSPQPQQTERRSNGGDIYSLVIAVKFFWIFGDGQQAKGKQGNMASGIMYLILIQVISRGFTFIANQFLLRYLSPSVLGAATQLEIYSISVLYFARESFRLVLQRQSAPDEDGKNEKTDSQEKSKELTQSIVNMAFLPVVLGSILALALGTLQAKVSEGIANEIPYFNEGLRLTGWACLFELLAEPGFTFIQWRSLFKKRAAIESTAAVIRCLASCATAIIGARMGIIVGVLPFAMGQIAFSLTILFGYMATAVRLSWKENISLFPRPLQHTPKAILGRFSNQLMTLAANIYGQSIVKHFLTQGDSMTLAAMTTLEDQGLFALASNYGSLVARIIFQPIEESSRNLLGRLLTNGEGKRQKVPVERVKEAKDYLCTILHLYVTASILILSLGPTLVPQILSALLGARWSSSNLVKILSCYCYYIPVLALNGVLEAFVSSTASHSQLRRQSLWMAVCSVAFIAVAYIFLSVLDSGASGIVWANIANMVLRIIWSFRHIRNYFGQLGVQFQVSDFVPKFWTFALGGASISIMSILKPLSSLKVPFLVQSLGIGGLLAIIM</sequence>
<feature type="transmembrane region" description="Helical" evidence="10">
    <location>
        <begin position="147"/>
        <end position="169"/>
    </location>
</feature>
<comment type="caution">
    <text evidence="10">Lacks conserved residue(s) required for the propagation of feature annotation.</text>
</comment>
<dbReference type="GO" id="GO:0006488">
    <property type="term" value="P:dolichol-linked oligosaccharide biosynthetic process"/>
    <property type="evidence" value="ECO:0007669"/>
    <property type="project" value="InterPro"/>
</dbReference>
<keyword evidence="10" id="KW-0813">Transport</keyword>
<comment type="pathway">
    <text evidence="2">Protein modification; protein glycosylation.</text>
</comment>
<evidence type="ECO:0000256" key="3">
    <source>
        <dbReference type="ARBA" id="ARBA00010288"/>
    </source>
</evidence>
<evidence type="ECO:0000313" key="13">
    <source>
        <dbReference type="Proteomes" id="UP000242877"/>
    </source>
</evidence>
<evidence type="ECO:0000256" key="7">
    <source>
        <dbReference type="ARBA" id="ARBA00023136"/>
    </source>
</evidence>
<feature type="transmembrane region" description="Helical" evidence="10">
    <location>
        <begin position="388"/>
        <end position="408"/>
    </location>
</feature>
<keyword evidence="5 10" id="KW-0256">Endoplasmic reticulum</keyword>